<dbReference type="InterPro" id="IPR036291">
    <property type="entry name" value="NAD(P)-bd_dom_sf"/>
</dbReference>
<dbReference type="Proteomes" id="UP001174932">
    <property type="component" value="Unassembled WGS sequence"/>
</dbReference>
<dbReference type="PANTHER" id="PTHR43205:SF7">
    <property type="entry name" value="PROSTAGLANDIN REDUCTASE 1"/>
    <property type="match status" value="1"/>
</dbReference>
<dbReference type="Gene3D" id="3.40.50.720">
    <property type="entry name" value="NAD(P)-binding Rossmann-like Domain"/>
    <property type="match status" value="1"/>
</dbReference>
<accession>A0ABT8YGW8</accession>
<organism evidence="3 4">
    <name type="scientific">Rhizobium alvei</name>
    <dbReference type="NCBI Taxonomy" id="1132659"/>
    <lineage>
        <taxon>Bacteria</taxon>
        <taxon>Pseudomonadati</taxon>
        <taxon>Pseudomonadota</taxon>
        <taxon>Alphaproteobacteria</taxon>
        <taxon>Hyphomicrobiales</taxon>
        <taxon>Rhizobiaceae</taxon>
        <taxon>Rhizobium/Agrobacterium group</taxon>
        <taxon>Rhizobium</taxon>
    </lineage>
</organism>
<dbReference type="InterPro" id="IPR011032">
    <property type="entry name" value="GroES-like_sf"/>
</dbReference>
<dbReference type="Pfam" id="PF16884">
    <property type="entry name" value="ADH_N_2"/>
    <property type="match status" value="1"/>
</dbReference>
<proteinExistence type="predicted"/>
<dbReference type="CDD" id="cd05288">
    <property type="entry name" value="PGDH"/>
    <property type="match status" value="1"/>
</dbReference>
<dbReference type="InterPro" id="IPR020843">
    <property type="entry name" value="ER"/>
</dbReference>
<dbReference type="InterPro" id="IPR041694">
    <property type="entry name" value="ADH_N_2"/>
</dbReference>
<sequence>MLNRQIQLVSRPVKGPAVDNFALRTVELRAPVAGEILLRTLYLSLDPYMRARMYDGGNYAASAALGEPMVGSTVSIVAMSNHPDFRVGDYVESGHGWQEFALSDGAGLRRIDPDLAPVSTALGILGMPGQTGYTALMRHGQPRAGETLVVSAASGAVGSVVGQVAEILGCRVVGIAGGPEKCRFLTDELGFDAAVDHRSPQFSDELAKACPSGIDIYYDNVGGRVFETVLPLVNAQARILVCGTIAVDRNQPGADGTGSMQALLSTVLVKRLSIRGFIYSDDDLMALAPEFRTRVGQWLREGRLRYREQIVHGLENAPEAFLGLFRGDNFGKLVVKVSEP</sequence>
<dbReference type="SUPFAM" id="SSF51735">
    <property type="entry name" value="NAD(P)-binding Rossmann-fold domains"/>
    <property type="match status" value="1"/>
</dbReference>
<evidence type="ECO:0000313" key="4">
    <source>
        <dbReference type="Proteomes" id="UP001174932"/>
    </source>
</evidence>
<dbReference type="EMBL" id="JAUOZU010000002">
    <property type="protein sequence ID" value="MDO6962891.1"/>
    <property type="molecule type" value="Genomic_DNA"/>
</dbReference>
<keyword evidence="1" id="KW-0560">Oxidoreductase</keyword>
<dbReference type="SMART" id="SM00829">
    <property type="entry name" value="PKS_ER"/>
    <property type="match status" value="1"/>
</dbReference>
<dbReference type="PANTHER" id="PTHR43205">
    <property type="entry name" value="PROSTAGLANDIN REDUCTASE"/>
    <property type="match status" value="1"/>
</dbReference>
<evidence type="ECO:0000313" key="3">
    <source>
        <dbReference type="EMBL" id="MDO6962891.1"/>
    </source>
</evidence>
<evidence type="ECO:0000259" key="2">
    <source>
        <dbReference type="SMART" id="SM00829"/>
    </source>
</evidence>
<comment type="caution">
    <text evidence="3">The sequence shown here is derived from an EMBL/GenBank/DDBJ whole genome shotgun (WGS) entry which is preliminary data.</text>
</comment>
<name>A0ABT8YGW8_9HYPH</name>
<keyword evidence="4" id="KW-1185">Reference proteome</keyword>
<dbReference type="Gene3D" id="3.90.180.10">
    <property type="entry name" value="Medium-chain alcohol dehydrogenases, catalytic domain"/>
    <property type="match status" value="1"/>
</dbReference>
<gene>
    <name evidence="3" type="ORF">Q4481_02920</name>
</gene>
<dbReference type="Pfam" id="PF00107">
    <property type="entry name" value="ADH_zinc_N"/>
    <property type="match status" value="1"/>
</dbReference>
<dbReference type="InterPro" id="IPR013149">
    <property type="entry name" value="ADH-like_C"/>
</dbReference>
<feature type="domain" description="Enoyl reductase (ER)" evidence="2">
    <location>
        <begin position="16"/>
        <end position="335"/>
    </location>
</feature>
<reference evidence="3" key="2">
    <citation type="submission" date="2023-07" db="EMBL/GenBank/DDBJ databases">
        <authorList>
            <person name="Shen H."/>
        </authorList>
    </citation>
    <scope>NUCLEOTIDE SEQUENCE</scope>
    <source>
        <strain evidence="3">TNR-22</strain>
    </source>
</reference>
<dbReference type="RefSeq" id="WP_304374785.1">
    <property type="nucleotide sequence ID" value="NZ_JAUOZU010000002.1"/>
</dbReference>
<dbReference type="SUPFAM" id="SSF50129">
    <property type="entry name" value="GroES-like"/>
    <property type="match status" value="2"/>
</dbReference>
<dbReference type="InterPro" id="IPR045010">
    <property type="entry name" value="MDR_fam"/>
</dbReference>
<protein>
    <submittedName>
        <fullName evidence="3">NADP-dependent oxidoreductase</fullName>
    </submittedName>
</protein>
<reference evidence="3" key="1">
    <citation type="journal article" date="2015" name="Int. J. Syst. Evol. Microbiol.">
        <title>Rhizobium alvei sp. nov., isolated from a freshwater river.</title>
        <authorList>
            <person name="Sheu S.Y."/>
            <person name="Huang H.W."/>
            <person name="Young C.C."/>
            <person name="Chen W.M."/>
        </authorList>
    </citation>
    <scope>NUCLEOTIDE SEQUENCE</scope>
    <source>
        <strain evidence="3">TNR-22</strain>
    </source>
</reference>
<evidence type="ECO:0000256" key="1">
    <source>
        <dbReference type="ARBA" id="ARBA00023002"/>
    </source>
</evidence>